<keyword evidence="3" id="KW-1185">Reference proteome</keyword>
<proteinExistence type="inferred from homology"/>
<organism evidence="2 3">
    <name type="scientific">Mucilaginibacter gynuensis</name>
    <dbReference type="NCBI Taxonomy" id="1302236"/>
    <lineage>
        <taxon>Bacteria</taxon>
        <taxon>Pseudomonadati</taxon>
        <taxon>Bacteroidota</taxon>
        <taxon>Sphingobacteriia</taxon>
        <taxon>Sphingobacteriales</taxon>
        <taxon>Sphingobacteriaceae</taxon>
        <taxon>Mucilaginibacter</taxon>
    </lineage>
</organism>
<dbReference type="PANTHER" id="PTHR37298:SF1">
    <property type="entry name" value="UPF0111 PROTEIN YKAA"/>
    <property type="match status" value="1"/>
</dbReference>
<gene>
    <name evidence="2" type="ORF">GCM10023149_42620</name>
</gene>
<dbReference type="Gene3D" id="1.20.58.220">
    <property type="entry name" value="Phosphate transport system protein phou homolog 2, domain 2"/>
    <property type="match status" value="1"/>
</dbReference>
<evidence type="ECO:0000256" key="1">
    <source>
        <dbReference type="ARBA" id="ARBA00008591"/>
    </source>
</evidence>
<dbReference type="InterPro" id="IPR038078">
    <property type="entry name" value="PhoU-like_sf"/>
</dbReference>
<comment type="caution">
    <text evidence="2">The sequence shown here is derived from an EMBL/GenBank/DDBJ whole genome shotgun (WGS) entry which is preliminary data.</text>
</comment>
<accession>A0ABP8H6A3</accession>
<comment type="similarity">
    <text evidence="1">Belongs to the UPF0111 family.</text>
</comment>
<evidence type="ECO:0000313" key="2">
    <source>
        <dbReference type="EMBL" id="GAA4334962.1"/>
    </source>
</evidence>
<dbReference type="Proteomes" id="UP001500582">
    <property type="component" value="Unassembled WGS sequence"/>
</dbReference>
<reference evidence="3" key="1">
    <citation type="journal article" date="2019" name="Int. J. Syst. Evol. Microbiol.">
        <title>The Global Catalogue of Microorganisms (GCM) 10K type strain sequencing project: providing services to taxonomists for standard genome sequencing and annotation.</title>
        <authorList>
            <consortium name="The Broad Institute Genomics Platform"/>
            <consortium name="The Broad Institute Genome Sequencing Center for Infectious Disease"/>
            <person name="Wu L."/>
            <person name="Ma J."/>
        </authorList>
    </citation>
    <scope>NUCLEOTIDE SEQUENCE [LARGE SCALE GENOMIC DNA]</scope>
    <source>
        <strain evidence="3">JCM 17705</strain>
    </source>
</reference>
<sequence length="215" mass="23938">MFTALLAGIMPNYNKIFFDLFNAASADMVEMAKLLSQVINNPSADQPKVAYDEITKLKQNVYDITHKVFAESGKALVSPFERNDMCNLSTAIDDVAGRINTVSRKLNLYNIDYISEPIVKLAGAIIETTRELDNAVRALNNLSHPEAIIALCDKIKLAEYHADLIYNDALAYLNDTEKDAIQLIKYKEILIAMETVTDSCEDATVVIETILLKNS</sequence>
<name>A0ABP8H6A3_9SPHI</name>
<dbReference type="PANTHER" id="PTHR37298">
    <property type="entry name" value="UPF0111 PROTEIN YKAA"/>
    <property type="match status" value="1"/>
</dbReference>
<dbReference type="InterPro" id="IPR018445">
    <property type="entry name" value="Put_Phosphate_transp_reg"/>
</dbReference>
<dbReference type="EMBL" id="BAABFT010000015">
    <property type="protein sequence ID" value="GAA4334962.1"/>
    <property type="molecule type" value="Genomic_DNA"/>
</dbReference>
<dbReference type="RefSeq" id="WP_345213205.1">
    <property type="nucleotide sequence ID" value="NZ_BAABFT010000015.1"/>
</dbReference>
<dbReference type="Pfam" id="PF01865">
    <property type="entry name" value="PhoU_div"/>
    <property type="match status" value="1"/>
</dbReference>
<dbReference type="InterPro" id="IPR052912">
    <property type="entry name" value="UPF0111_domain"/>
</dbReference>
<evidence type="ECO:0000313" key="3">
    <source>
        <dbReference type="Proteomes" id="UP001500582"/>
    </source>
</evidence>
<protein>
    <submittedName>
        <fullName evidence="2">DUF47 family protein</fullName>
    </submittedName>
</protein>